<evidence type="ECO:0000256" key="2">
    <source>
        <dbReference type="SAM" id="Phobius"/>
    </source>
</evidence>
<feature type="transmembrane region" description="Helical" evidence="2">
    <location>
        <begin position="80"/>
        <end position="99"/>
    </location>
</feature>
<feature type="compositionally biased region" description="Polar residues" evidence="1">
    <location>
        <begin position="1"/>
        <end position="18"/>
    </location>
</feature>
<evidence type="ECO:0000313" key="4">
    <source>
        <dbReference type="Proteomes" id="UP001058713"/>
    </source>
</evidence>
<evidence type="ECO:0000313" key="3">
    <source>
        <dbReference type="EMBL" id="UWQ56012.1"/>
    </source>
</evidence>
<gene>
    <name evidence="3" type="ORF">K3721_18835</name>
</gene>
<keyword evidence="2" id="KW-1133">Transmembrane helix</keyword>
<proteinExistence type="predicted"/>
<feature type="region of interest" description="Disordered" evidence="1">
    <location>
        <begin position="1"/>
        <end position="24"/>
    </location>
</feature>
<name>A0A9Q9HKY3_LEICA</name>
<reference evidence="3" key="1">
    <citation type="submission" date="2021-08" db="EMBL/GenBank/DDBJ databases">
        <authorList>
            <person name="Nwanade C."/>
            <person name="Wang M."/>
            <person name="Masoudi A."/>
            <person name="Yu Z."/>
            <person name="Liu J."/>
        </authorList>
    </citation>
    <scope>NUCLEOTIDE SEQUENCE</scope>
    <source>
        <strain evidence="3">S122</strain>
        <plasmid evidence="3">unnamed1</plasmid>
    </source>
</reference>
<organism evidence="3 4">
    <name type="scientific">Leisingera caerulea</name>
    <name type="common">Phaeobacter caeruleus</name>
    <dbReference type="NCBI Taxonomy" id="506591"/>
    <lineage>
        <taxon>Bacteria</taxon>
        <taxon>Pseudomonadati</taxon>
        <taxon>Pseudomonadota</taxon>
        <taxon>Alphaproteobacteria</taxon>
        <taxon>Rhodobacterales</taxon>
        <taxon>Roseobacteraceae</taxon>
        <taxon>Leisingera</taxon>
    </lineage>
</organism>
<keyword evidence="3" id="KW-0614">Plasmid</keyword>
<dbReference type="EMBL" id="CP081071">
    <property type="protein sequence ID" value="UWQ56012.1"/>
    <property type="molecule type" value="Genomic_DNA"/>
</dbReference>
<dbReference type="AlphaFoldDB" id="A0A9Q9HKY3"/>
<dbReference type="RefSeq" id="WP_259972792.1">
    <property type="nucleotide sequence ID" value="NZ_CP081071.1"/>
</dbReference>
<geneLocation type="plasmid" evidence="3 4">
    <name>unnamed1</name>
</geneLocation>
<dbReference type="KEGG" id="lcae:K3721_18835"/>
<sequence>MDLVNSHTAGRSGHSPQAQYDRPRTTDLCKKQALRHQLDCGIKLILGHCASLIWINQGWLRCTWHLFEGKRMGYTLGGRTIWFAFLLLPVLSVAALLFYSTFKNTSVSQGDQSHPSYPLVMRLSGEIEFDGTVVPVDQPVACEGHRPETGRGLGRAIMVPAYQPVIKMSDGRGWIRLTPGLNICRLYANVWAPDEPDLPQITPPEGYVPAIEFFEHRPKTDFRTDPTVPGDGVYETIAFNSYRAISNPNNRLTVTRPFDITLEPFPPSVALLAEVARQESVNKDFQSRPVRLQVNRVEGGSRFDTIPPGYFTQLSPWVKIVPEGIWRNPQTDIFYQYDVEMIERKYDTGLLARVIDRMVDLPEDAIIALDRDLIDAEPLAEGKKYGPIGLLPHNRQRAGPLVYAGIPQPGIERKGLLYTAETASHKMNFSEADRIPFLCKEKVLVPAFELQGQSFSFFPACPLDGFKFQVPGRKVIHRPIKYRGGVHLYLDTRTMDLWYVFFKG</sequence>
<dbReference type="Proteomes" id="UP001058713">
    <property type="component" value="Plasmid unnamed1"/>
</dbReference>
<protein>
    <submittedName>
        <fullName evidence="3">Uncharacterized protein</fullName>
    </submittedName>
</protein>
<keyword evidence="2" id="KW-0812">Transmembrane</keyword>
<keyword evidence="2" id="KW-0472">Membrane</keyword>
<evidence type="ECO:0000256" key="1">
    <source>
        <dbReference type="SAM" id="MobiDB-lite"/>
    </source>
</evidence>
<accession>A0A9Q9HKY3</accession>